<sequence length="171" mass="18567">MDMGKGHSYLSLGGLVLVALLFLSGCATTRNVYVFPDAAASGTATIISSWTRNGLTDWEGYSIESIDGKYVSYGMSDRDWVTIPITAGVHQLVVFGQFNRTFGGSCPCQTYAELTFEAESGVNYKLLGEVKGVNINFWVIDKETGEVKSDVSGASYARSPQDSYVPIYIPM</sequence>
<comment type="caution">
    <text evidence="1">The sequence shown here is derived from an EMBL/GenBank/DDBJ whole genome shotgun (WGS) entry which is preliminary data.</text>
</comment>
<dbReference type="PROSITE" id="PS51257">
    <property type="entry name" value="PROKAR_LIPOPROTEIN"/>
    <property type="match status" value="1"/>
</dbReference>
<evidence type="ECO:0008006" key="3">
    <source>
        <dbReference type="Google" id="ProtNLM"/>
    </source>
</evidence>
<organism evidence="1 2">
    <name type="scientific">Thioalbus denitrificans</name>
    <dbReference type="NCBI Taxonomy" id="547122"/>
    <lineage>
        <taxon>Bacteria</taxon>
        <taxon>Pseudomonadati</taxon>
        <taxon>Pseudomonadota</taxon>
        <taxon>Gammaproteobacteria</taxon>
        <taxon>Chromatiales</taxon>
        <taxon>Ectothiorhodospiraceae</taxon>
        <taxon>Thioalbus</taxon>
    </lineage>
</organism>
<name>A0A369C0D4_9GAMM</name>
<protein>
    <recommendedName>
        <fullName evidence="3">Lipoprotein</fullName>
    </recommendedName>
</protein>
<dbReference type="AlphaFoldDB" id="A0A369C0D4"/>
<gene>
    <name evidence="1" type="ORF">DFQ59_10937</name>
</gene>
<dbReference type="EMBL" id="QPJY01000009">
    <property type="protein sequence ID" value="RCX26508.1"/>
    <property type="molecule type" value="Genomic_DNA"/>
</dbReference>
<proteinExistence type="predicted"/>
<accession>A0A369C0D4</accession>
<keyword evidence="2" id="KW-1185">Reference proteome</keyword>
<dbReference type="OrthoDB" id="793940at2"/>
<dbReference type="Proteomes" id="UP000252707">
    <property type="component" value="Unassembled WGS sequence"/>
</dbReference>
<evidence type="ECO:0000313" key="2">
    <source>
        <dbReference type="Proteomes" id="UP000252707"/>
    </source>
</evidence>
<dbReference type="RefSeq" id="WP_114280590.1">
    <property type="nucleotide sequence ID" value="NZ_QPJY01000009.1"/>
</dbReference>
<reference evidence="1 2" key="1">
    <citation type="submission" date="2018-07" db="EMBL/GenBank/DDBJ databases">
        <title>Genomic Encyclopedia of Type Strains, Phase IV (KMG-IV): sequencing the most valuable type-strain genomes for metagenomic binning, comparative biology and taxonomic classification.</title>
        <authorList>
            <person name="Goeker M."/>
        </authorList>
    </citation>
    <scope>NUCLEOTIDE SEQUENCE [LARGE SCALE GENOMIC DNA]</scope>
    <source>
        <strain evidence="1 2">DSM 26407</strain>
    </source>
</reference>
<evidence type="ECO:0000313" key="1">
    <source>
        <dbReference type="EMBL" id="RCX26508.1"/>
    </source>
</evidence>